<gene>
    <name evidence="14" type="ORF">EDC28_103259</name>
</gene>
<dbReference type="PANTHER" id="PTHR45436:SF14">
    <property type="entry name" value="SENSOR PROTEIN QSEC"/>
    <property type="match status" value="1"/>
</dbReference>
<dbReference type="InterPro" id="IPR036097">
    <property type="entry name" value="HisK_dim/P_sf"/>
</dbReference>
<keyword evidence="6" id="KW-0812">Transmembrane</keyword>
<dbReference type="PROSITE" id="PS50109">
    <property type="entry name" value="HIS_KIN"/>
    <property type="match status" value="1"/>
</dbReference>
<dbReference type="SUPFAM" id="SSF47384">
    <property type="entry name" value="Homodimeric domain of signal transducing histidine kinase"/>
    <property type="match status" value="1"/>
</dbReference>
<evidence type="ECO:0000256" key="1">
    <source>
        <dbReference type="ARBA" id="ARBA00000085"/>
    </source>
</evidence>
<evidence type="ECO:0000259" key="12">
    <source>
        <dbReference type="PROSITE" id="PS50109"/>
    </source>
</evidence>
<dbReference type="InterPro" id="IPR050428">
    <property type="entry name" value="TCS_sensor_his_kinase"/>
</dbReference>
<evidence type="ECO:0000259" key="13">
    <source>
        <dbReference type="PROSITE" id="PS50885"/>
    </source>
</evidence>
<dbReference type="InterPro" id="IPR036890">
    <property type="entry name" value="HATPase_C_sf"/>
</dbReference>
<comment type="caution">
    <text evidence="14">The sequence shown here is derived from an EMBL/GenBank/DDBJ whole genome shotgun (WGS) entry which is preliminary data.</text>
</comment>
<keyword evidence="10" id="KW-0472">Membrane</keyword>
<keyword evidence="10" id="KW-1133">Transmembrane helix</keyword>
<evidence type="ECO:0000256" key="5">
    <source>
        <dbReference type="ARBA" id="ARBA00022679"/>
    </source>
</evidence>
<evidence type="ECO:0000256" key="10">
    <source>
        <dbReference type="ARBA" id="ARBA00022989"/>
    </source>
</evidence>
<accession>A0A3N1PVU4</accession>
<dbReference type="STRING" id="584787.GCA_001247655_00146"/>
<evidence type="ECO:0000256" key="11">
    <source>
        <dbReference type="ARBA" id="ARBA00023012"/>
    </source>
</evidence>
<evidence type="ECO:0000256" key="2">
    <source>
        <dbReference type="ARBA" id="ARBA00004141"/>
    </source>
</evidence>
<dbReference type="PROSITE" id="PS50885">
    <property type="entry name" value="HAMP"/>
    <property type="match status" value="1"/>
</dbReference>
<dbReference type="InterPro" id="IPR003660">
    <property type="entry name" value="HAMP_dom"/>
</dbReference>
<dbReference type="Gene3D" id="3.30.565.10">
    <property type="entry name" value="Histidine kinase-like ATPase, C-terminal domain"/>
    <property type="match status" value="1"/>
</dbReference>
<evidence type="ECO:0000256" key="3">
    <source>
        <dbReference type="ARBA" id="ARBA00012438"/>
    </source>
</evidence>
<name>A0A3N1PVU4_9GAMM</name>
<dbReference type="SMART" id="SM00387">
    <property type="entry name" value="HATPase_c"/>
    <property type="match status" value="1"/>
</dbReference>
<evidence type="ECO:0000256" key="6">
    <source>
        <dbReference type="ARBA" id="ARBA00022692"/>
    </source>
</evidence>
<comment type="catalytic activity">
    <reaction evidence="1">
        <text>ATP + protein L-histidine = ADP + protein N-phospho-L-histidine.</text>
        <dbReference type="EC" id="2.7.13.3"/>
    </reaction>
</comment>
<dbReference type="SUPFAM" id="SSF55874">
    <property type="entry name" value="ATPase domain of HSP90 chaperone/DNA topoisomerase II/histidine kinase"/>
    <property type="match status" value="1"/>
</dbReference>
<dbReference type="GO" id="GO:0000155">
    <property type="term" value="F:phosphorelay sensor kinase activity"/>
    <property type="evidence" value="ECO:0007669"/>
    <property type="project" value="InterPro"/>
</dbReference>
<dbReference type="Gene3D" id="1.10.287.130">
    <property type="match status" value="1"/>
</dbReference>
<dbReference type="InterPro" id="IPR005467">
    <property type="entry name" value="His_kinase_dom"/>
</dbReference>
<evidence type="ECO:0000313" key="14">
    <source>
        <dbReference type="EMBL" id="ROQ28666.1"/>
    </source>
</evidence>
<dbReference type="Proteomes" id="UP000268033">
    <property type="component" value="Unassembled WGS sequence"/>
</dbReference>
<dbReference type="Pfam" id="PF02518">
    <property type="entry name" value="HATPase_c"/>
    <property type="match status" value="1"/>
</dbReference>
<dbReference type="RefSeq" id="WP_123421083.1">
    <property type="nucleotide sequence ID" value="NZ_RJUL01000003.1"/>
</dbReference>
<dbReference type="EMBL" id="RJUL01000003">
    <property type="protein sequence ID" value="ROQ28666.1"/>
    <property type="molecule type" value="Genomic_DNA"/>
</dbReference>
<keyword evidence="11" id="KW-0902">Two-component regulatory system</keyword>
<protein>
    <recommendedName>
        <fullName evidence="3">histidine kinase</fullName>
        <ecNumber evidence="3">2.7.13.3</ecNumber>
    </recommendedName>
</protein>
<evidence type="ECO:0000256" key="9">
    <source>
        <dbReference type="ARBA" id="ARBA00022840"/>
    </source>
</evidence>
<keyword evidence="5" id="KW-0808">Transferase</keyword>
<feature type="domain" description="Histidine kinase" evidence="12">
    <location>
        <begin position="251"/>
        <end position="458"/>
    </location>
</feature>
<dbReference type="InterPro" id="IPR003594">
    <property type="entry name" value="HATPase_dom"/>
</dbReference>
<dbReference type="GO" id="GO:0005524">
    <property type="term" value="F:ATP binding"/>
    <property type="evidence" value="ECO:0007669"/>
    <property type="project" value="UniProtKB-KW"/>
</dbReference>
<dbReference type="CDD" id="cd00082">
    <property type="entry name" value="HisKA"/>
    <property type="match status" value="1"/>
</dbReference>
<dbReference type="PANTHER" id="PTHR45436">
    <property type="entry name" value="SENSOR HISTIDINE KINASE YKOH"/>
    <property type="match status" value="1"/>
</dbReference>
<evidence type="ECO:0000256" key="7">
    <source>
        <dbReference type="ARBA" id="ARBA00022741"/>
    </source>
</evidence>
<dbReference type="AlphaFoldDB" id="A0A3N1PVU4"/>
<dbReference type="Pfam" id="PF00512">
    <property type="entry name" value="HisKA"/>
    <property type="match status" value="1"/>
</dbReference>
<dbReference type="EC" id="2.7.13.3" evidence="3"/>
<feature type="domain" description="HAMP" evidence="13">
    <location>
        <begin position="191"/>
        <end position="243"/>
    </location>
</feature>
<proteinExistence type="predicted"/>
<evidence type="ECO:0000256" key="8">
    <source>
        <dbReference type="ARBA" id="ARBA00022777"/>
    </source>
</evidence>
<keyword evidence="15" id="KW-1185">Reference proteome</keyword>
<reference evidence="14 15" key="1">
    <citation type="submission" date="2018-11" db="EMBL/GenBank/DDBJ databases">
        <title>Genomic Encyclopedia of Type Strains, Phase IV (KMG-IV): sequencing the most valuable type-strain genomes for metagenomic binning, comparative biology and taxonomic classification.</title>
        <authorList>
            <person name="Goeker M."/>
        </authorList>
    </citation>
    <scope>NUCLEOTIDE SEQUENCE [LARGE SCALE GENOMIC DNA]</scope>
    <source>
        <strain evidence="14 15">DSM 21945</strain>
    </source>
</reference>
<evidence type="ECO:0000313" key="15">
    <source>
        <dbReference type="Proteomes" id="UP000268033"/>
    </source>
</evidence>
<keyword evidence="8 14" id="KW-0418">Kinase</keyword>
<keyword evidence="7" id="KW-0547">Nucleotide-binding</keyword>
<keyword evidence="9" id="KW-0067">ATP-binding</keyword>
<dbReference type="GO" id="GO:0005886">
    <property type="term" value="C:plasma membrane"/>
    <property type="evidence" value="ECO:0007669"/>
    <property type="project" value="TreeGrafter"/>
</dbReference>
<dbReference type="InterPro" id="IPR003661">
    <property type="entry name" value="HisK_dim/P_dom"/>
</dbReference>
<organism evidence="14 15">
    <name type="scientific">Gallaecimonas pentaromativorans</name>
    <dbReference type="NCBI Taxonomy" id="584787"/>
    <lineage>
        <taxon>Bacteria</taxon>
        <taxon>Pseudomonadati</taxon>
        <taxon>Pseudomonadota</taxon>
        <taxon>Gammaproteobacteria</taxon>
        <taxon>Enterobacterales</taxon>
        <taxon>Gallaecimonadaceae</taxon>
        <taxon>Gallaecimonas</taxon>
    </lineage>
</organism>
<comment type="subcellular location">
    <subcellularLocation>
        <location evidence="2">Membrane</location>
        <topology evidence="2">Multi-pass membrane protein</topology>
    </subcellularLocation>
</comment>
<dbReference type="SMART" id="SM00388">
    <property type="entry name" value="HisKA"/>
    <property type="match status" value="1"/>
</dbReference>
<evidence type="ECO:0000256" key="4">
    <source>
        <dbReference type="ARBA" id="ARBA00022553"/>
    </source>
</evidence>
<sequence>MKSIRRYFAIRFVVLFLLVLVAVSIFGYSRAAHEAEELYDAELAQSARIIMGMVEKPLDTERLNAIRDALATATRHSLVAGESEHDETIFGHHYEKKLLFQVYSPEGELLFSNLNEDISLKSPGYHWLLSPSEQRWRLFTVFDDHDSYWLQTGQLAEVREEITEEAVLKPALWQAGLMTVLVIILSGVLITRGLRPVKALSAQVAKRSPDELTPLSIEDSPAEVKPLVQALNSLLEALDDTLKRERRFTDDAAHELRTPLAGAQLHLDNALNADTAEAREASLAAARSGIARLTHLVGQLLTLARLEGKNQLPKIETVHLGQLIRALLAEMYPLAQQRNQQLALDEQQDWQVQGDRALLAVMIRNLVDNALRYSPSDCEILISLEDGQLTVDDCGPGIPAQERQACLARFHRLAGSPVDGAGLGLAIVVEIARRHGLALALDDSPQGGLRASIKKARP</sequence>
<keyword evidence="4" id="KW-0597">Phosphoprotein</keyword>